<reference evidence="9" key="1">
    <citation type="submission" date="2015-02" db="EMBL/GenBank/DDBJ databases">
        <title>Genome sequencing for Strongylocentrotus purpuratus.</title>
        <authorList>
            <person name="Murali S."/>
            <person name="Liu Y."/>
            <person name="Vee V."/>
            <person name="English A."/>
            <person name="Wang M."/>
            <person name="Skinner E."/>
            <person name="Han Y."/>
            <person name="Muzny D.M."/>
            <person name="Worley K.C."/>
            <person name="Gibbs R.A."/>
        </authorList>
    </citation>
    <scope>NUCLEOTIDE SEQUENCE</scope>
</reference>
<dbReference type="SUPFAM" id="SSF47576">
    <property type="entry name" value="Calponin-homology domain, CH-domain"/>
    <property type="match status" value="1"/>
</dbReference>
<evidence type="ECO:0000256" key="3">
    <source>
        <dbReference type="ARBA" id="ARBA00022490"/>
    </source>
</evidence>
<dbReference type="CTD" id="286464"/>
<dbReference type="SUPFAM" id="SSF49354">
    <property type="entry name" value="PapD-like"/>
    <property type="match status" value="1"/>
</dbReference>
<dbReference type="PANTHER" id="PTHR45912:SF3">
    <property type="entry name" value="CILIA- AND FLAGELLA-ASSOCIATED PROTEIN 47"/>
    <property type="match status" value="1"/>
</dbReference>
<proteinExistence type="predicted"/>
<dbReference type="InterPro" id="IPR058952">
    <property type="entry name" value="Ig_CFAP47"/>
</dbReference>
<feature type="region of interest" description="Disordered" evidence="6">
    <location>
        <begin position="3259"/>
        <end position="3283"/>
    </location>
</feature>
<evidence type="ECO:0000256" key="6">
    <source>
        <dbReference type="SAM" id="MobiDB-lite"/>
    </source>
</evidence>
<dbReference type="GeneID" id="578750"/>
<feature type="region of interest" description="Disordered" evidence="6">
    <location>
        <begin position="1485"/>
        <end position="1532"/>
    </location>
</feature>
<sequence>MDGDIAGVRIIPPVIDFLDAEANTVHCQTVTVKNISKCSRQIKFHGPSTNNFKLIVSNPAKPIAPGLEVTATVEYRSDAVGDYQDRLILLVDEDVIEVPVSAYAPQPVLELESPLDFGTVVRNSKVLSKEISLYNHGSLAGMFKIKYSGNEPFTIFPLQGIVKPKSVQTIKIEFVSKKSGKLNEEADVTLEAQDATTLQLKANVVDRCLELIDPRSGDSIQCMPFGSTYYGTDKTRLAYLYNNGPDPINFVTVLQEDALGTEAGTDLTKTTVATLATKGLDKVKANTCPVSTLVKTLPNQGQLRPYERCPLYFRFSPRYDTASQGWKGTSSPPPRQDFALYMNITVVGSSSGFGDGEKSDNRRANEVTTLEVAITGTALPVLLSLAPQTSLDFGECSQGEHIDTLCSLINESTMLPVSFVFQPVAQFAVVPSFGKLRPGEALDIIFSFKPNQYGSFKKQQIIDVLGSLADEREGENGWIQPSSTIQASIHTLNVSLKGICNAVFKKLEPKFNPGITPLVVGEVGQFIDVKVNEAEAYEPRAAMLGSTKTKGLHSTKSAGHVRDGDALVAYPNDRARSIRPSYRREQYKTIFTKTERHTYVDPDYAYDEEELADVMAHKNKYNDYLKDNRGKRVNKLKAKEFKELNNKAEIGIKPASGLRPPKLNADEVNEIPKSAPFEENGPYDMLSSKKLGDRELSSTRQPSTGGLNAVPMTAQEKSDCKKVLSPQELYQLVIGPPTIDFSEVCLKSTSVRQMNIINNLDQFIHVVVEIDCRELRQTSPLSQVVPPNCKAELPLIFESNTRGKFTRNVKYTINGHHRDHVTVYADVVPVALELSTELLKLTPTPGMPAEAGLRDVIRLENKRNYPAEFTWQPILGERGTAFSIRPATGTVEAFKDLECEVVFHPSYHAPEDGVFALQVHGGETMKLNCLADLGVTQVMFMERRVLFGQVPLHLTTTRTAVLHNSSINHAYFQVVDPNPVPGLNVSPVQGVVPVGGTTELKIHLTPSAVMKFDTRLEVAIRGWKTIELRMGGTVEPPLVDINVPSFQIGGVYCGSSLTVPFKIVNRVRTRAKVVFDLSRFRDFSLRFDADVMEESEDTMNPGVYKVTVGGEQTIDCELKFKPTEVASYDFVMPVNINQTEAPTPEGTPFPPTPAPSSKSIQHIIAPRPVVVAVSTPKRRIIATAMRQPLQISTTELSFTLPSGYLEMGLAENIQQGQSVMLVNNSAKRLEWSFDLRSCGKAMEEGIFRFVRSNGVPFLTFEKGRQEVKESLDPGEVYTMGCMFCPEEPGEFQAKIPIILDGAKDRPYQYLNVHGILKSPQLTFDPLAIVLTPVPLSTKVSADFTIRAAGFRRETVIDVELPEVEVADGSKVSVLSVTFPDGQTIQPCSADEGHKEPFVLKCKVTFSSPKPVSFTMPIKFVDSVGSRFSIPVTATADNCLLVAYPFVAKHRTDFQIVTEQGHSLRAHKTASRDSLTYMGEAMIMPVESPSRPGTHTSTSTSSRFGATTSTYEETESVTESTYRSTPRDGAVNRVNYSSSAPAYDDSRMGLASRSLGSAAFPNEDSEEGIFHSEVLMGVQRWITLHGWSGGPFPVSLPEGLRRNFRKADFKDKKTFKSGVSKGSAAEAARDKSSQSSPASNNQKRSYTKTIYDLMAHLSGRLVPGIPINQALPGDPTERVLQLHWQHSTLLTFLRSQGAGVAGIKPEYLFEPQDYQRWMKLQEQVREKKKAMQEGKSTVAITIEEEPLDEHLFESVSKRAWTDLLLQTIKVLVLARITPRQFRTLPSPGHVSLPSINHDPLCSNIYSVGERILLSWLNHHYEHQRHNIWSNCDKAFLTLYNPPPGGVPPSRWVVNFDYDLLDGLVLAAVIAAHVPFLIKTHLQGMYTHPSTAEQCLHNALKVVTAFRFIGLDYDIQAIDITDPNPISLMLLCQHLYQRLPQYMPKTAVEFTTSLHSSVTRQVRLTNPSNKPLTYHAMVAGRDARDFTIPRGSQVMIQPKGKQDLPVIFTSRFLRPAEAVLVLVGRRVGAACGTTLVFNLKTAIDNITPTATIKCESPCFELQKVDVAIVNPFDEAGEFRIVLVEAKTPFPGSDSKQKGLLKNTKGTVKRVRSKTDHGQKKEKTPTPPKVEEHSIDRNMFEQETSDTVGSFYCPDQTIKLDGNGPGIVSIDFLPFYTGKRQCSVLFISEAVGEFLYSVEATATLPLPSHLPYVPTKHSVRISSAAAAGNGRGLYGGDDRIIYWRCDSNSVLNEEVMVPITNSARERALVIAAQQRMTDTEIRRRQMTGTLACGSVTAAIAALGLSDDHVINNNPSTVSFNVKQEQKKSPEGTRFSVEVNSKFFEAQQHFFVPSPLSKKPKSAGDIVKNGHRVERSPAGLVGTSGVIIDDGVIPLPIRFAPKGAGHYPCRVVLRSPNDIRVYQIECSVNPEGTVAQIEFTAPVHQSVPQNIPVVNQTSVDWPLKISIDGVGFHGPPFLLAKAMQITYYPLMFRPTFESFITGKMMMLNTDDGTEHHFNLQGEGQKPLALDHVEVECQARQKVKRLIRVPNVTGKKMMYRVVSDLPIVTGAPTITVLPLKEDEYAITVSPWKRGKFEGVLSFIAGSTQNLSDEPGDGDFSSDQPQREQRPLSGKSSISSLASSSQNTGVSKVRDETSGYRVWFSLAVKATPPPPERVIGITCAAQSASLMEVEIFNPTKEELTFDVSIEGEGLRGDPKVTLKPAQKKYYQLVFAPAIIGQSTGSLIFQNETIGEFWYSLNLTAETPAPTTLPHMECELGKWSRQFIPLSNPTEETLELCPSCTNQENFTLELDQERKIVLAPHSTEEVPLQFMPSALGQSTHTAKITFMCEQLGDWVFIASGTGLTPTPLDPVSVSATLGSNTSLIIPFRNPTSENILVDVVLSDNTELAESAKGRLDRNRIKPESAFCLLLKRTASIPVGPKATLDIPITFAPDRMNLHEALFIVSIKRENGEHWDYLPSSDPDHPSARRDHDRREKNGGLRDIRWLYPINGIPESQPKVDRGAVVSCQARSRIEERLEVSLTGAVPSSASGSQMVKTRAVTPKDQIQSVEEDGVVAGEGNTLASEFSYELLFPNDEAKVQLENAVSLQLIRKQREKLSGNMTLVFNIIYAPFKTMKHDVQLCVKATTGGVWRFPLGFISSEPTADDLITIESVGLNKQAMVGFRLTSQARHPVGFQSYFVAESDVEFSVSPQTGELKPLGTPGTLITVGFTPKLYGKTYHAKLVVQTADMQWTYQIKGVTPEYTPPTGQSQKPIQGPHPSPIRRNKPKNFILDNLSLTTTAVSSPIKGAPVLMKTNGI</sequence>
<evidence type="ECO:0000256" key="4">
    <source>
        <dbReference type="ARBA" id="ARBA00023069"/>
    </source>
</evidence>
<dbReference type="InterPro" id="IPR053879">
    <property type="entry name" value="HYDIN_VesB_CFA65-like_Ig"/>
</dbReference>
<dbReference type="InParanoid" id="A0A7M7PG60"/>
<dbReference type="InterPro" id="IPR013783">
    <property type="entry name" value="Ig-like_fold"/>
</dbReference>
<evidence type="ECO:0000259" key="7">
    <source>
        <dbReference type="PROSITE" id="PS50021"/>
    </source>
</evidence>
<feature type="compositionally biased region" description="Polar residues" evidence="6">
    <location>
        <begin position="1632"/>
        <end position="1643"/>
    </location>
</feature>
<feature type="domain" description="Calponin-homology (CH)" evidence="7">
    <location>
        <begin position="1805"/>
        <end position="1938"/>
    </location>
</feature>
<protein>
    <recommendedName>
        <fullName evidence="7">Calponin-homology (CH) domain-containing protein</fullName>
    </recommendedName>
</protein>
<keyword evidence="3" id="KW-0963">Cytoplasm</keyword>
<dbReference type="GO" id="GO:0005929">
    <property type="term" value="C:cilium"/>
    <property type="evidence" value="ECO:0000318"/>
    <property type="project" value="GO_Central"/>
</dbReference>
<evidence type="ECO:0000256" key="1">
    <source>
        <dbReference type="ARBA" id="ARBA00004138"/>
    </source>
</evidence>
<evidence type="ECO:0000256" key="2">
    <source>
        <dbReference type="ARBA" id="ARBA00004496"/>
    </source>
</evidence>
<dbReference type="OrthoDB" id="10060824at2759"/>
<keyword evidence="9" id="KW-1185">Reference proteome</keyword>
<feature type="compositionally biased region" description="Low complexity" evidence="6">
    <location>
        <begin position="2627"/>
        <end position="2639"/>
    </location>
</feature>
<dbReference type="PROSITE" id="PS50021">
    <property type="entry name" value="CH"/>
    <property type="match status" value="1"/>
</dbReference>
<name>A0A7M7PG60_STRPU</name>
<dbReference type="InterPro" id="IPR036872">
    <property type="entry name" value="CH_dom_sf"/>
</dbReference>
<feature type="compositionally biased region" description="Low complexity" evidence="6">
    <location>
        <begin position="1506"/>
        <end position="1523"/>
    </location>
</feature>
<dbReference type="GO" id="GO:0060271">
    <property type="term" value="P:cilium assembly"/>
    <property type="evidence" value="ECO:0000318"/>
    <property type="project" value="GO_Central"/>
</dbReference>
<dbReference type="CDD" id="cd21218">
    <property type="entry name" value="CH_PLS_FIM_rpt2"/>
    <property type="match status" value="1"/>
</dbReference>
<dbReference type="Pfam" id="PF26579">
    <property type="entry name" value="Ig_CFAP47"/>
    <property type="match status" value="1"/>
</dbReference>
<evidence type="ECO:0000313" key="9">
    <source>
        <dbReference type="Proteomes" id="UP000007110"/>
    </source>
</evidence>
<dbReference type="PANTHER" id="PTHR45912">
    <property type="entry name" value="CILIA- AND FLAGELLA-ASSOCIATED PROTEIN 47"/>
    <property type="match status" value="1"/>
</dbReference>
<feature type="compositionally biased region" description="Basic and acidic residues" evidence="6">
    <location>
        <begin position="2110"/>
        <end position="2129"/>
    </location>
</feature>
<feature type="region of interest" description="Disordered" evidence="6">
    <location>
        <begin position="2088"/>
        <end position="2129"/>
    </location>
</feature>
<accession>A0A7M7PG60</accession>
<dbReference type="RefSeq" id="XP_030850976.1">
    <property type="nucleotide sequence ID" value="XM_030995116.1"/>
</dbReference>
<dbReference type="InterPro" id="IPR001715">
    <property type="entry name" value="CH_dom"/>
</dbReference>
<dbReference type="GO" id="GO:0005737">
    <property type="term" value="C:cytoplasm"/>
    <property type="evidence" value="ECO:0007669"/>
    <property type="project" value="UniProtKB-SubCell"/>
</dbReference>
<evidence type="ECO:0000313" key="8">
    <source>
        <dbReference type="EnsemblMetazoa" id="XP_030850976"/>
    </source>
</evidence>
<feature type="region of interest" description="Disordered" evidence="6">
    <location>
        <begin position="2602"/>
        <end position="2646"/>
    </location>
</feature>
<organism evidence="8 9">
    <name type="scientific">Strongylocentrotus purpuratus</name>
    <name type="common">Purple sea urchin</name>
    <dbReference type="NCBI Taxonomy" id="7668"/>
    <lineage>
        <taxon>Eukaryota</taxon>
        <taxon>Metazoa</taxon>
        <taxon>Echinodermata</taxon>
        <taxon>Eleutherozoa</taxon>
        <taxon>Echinozoa</taxon>
        <taxon>Echinoidea</taxon>
        <taxon>Euechinoidea</taxon>
        <taxon>Echinacea</taxon>
        <taxon>Camarodonta</taxon>
        <taxon>Echinidea</taxon>
        <taxon>Strongylocentrotidae</taxon>
        <taxon>Strongylocentrotus</taxon>
    </lineage>
</organism>
<dbReference type="Proteomes" id="UP000007110">
    <property type="component" value="Unassembled WGS sequence"/>
</dbReference>
<dbReference type="Gene3D" id="2.60.40.10">
    <property type="entry name" value="Immunoglobulins"/>
    <property type="match status" value="6"/>
</dbReference>
<dbReference type="Gene3D" id="1.10.418.10">
    <property type="entry name" value="Calponin-like domain"/>
    <property type="match status" value="1"/>
</dbReference>
<keyword evidence="4" id="KW-0969">Cilium</keyword>
<dbReference type="Pfam" id="PF22544">
    <property type="entry name" value="HYDIN_VesB_CFA65-like_Ig"/>
    <property type="match status" value="1"/>
</dbReference>
<evidence type="ECO:0000256" key="5">
    <source>
        <dbReference type="ARBA" id="ARBA00023273"/>
    </source>
</evidence>
<dbReference type="InterPro" id="IPR056343">
    <property type="entry name" value="CFAP47_dom"/>
</dbReference>
<comment type="subcellular location">
    <subcellularLocation>
        <location evidence="1">Cell projection</location>
        <location evidence="1">Cilium</location>
    </subcellularLocation>
    <subcellularLocation>
        <location evidence="2">Cytoplasm</location>
    </subcellularLocation>
</comment>
<dbReference type="SMART" id="SM00033">
    <property type="entry name" value="CH"/>
    <property type="match status" value="1"/>
</dbReference>
<feature type="region of interest" description="Disordered" evidence="6">
    <location>
        <begin position="2973"/>
        <end position="2992"/>
    </location>
</feature>
<dbReference type="EnsemblMetazoa" id="XM_030995116">
    <property type="protein sequence ID" value="XP_030850976"/>
    <property type="gene ID" value="LOC578750"/>
</dbReference>
<dbReference type="KEGG" id="spu:578750"/>
<dbReference type="InterPro" id="IPR008962">
    <property type="entry name" value="PapD-like_sf"/>
</dbReference>
<dbReference type="Pfam" id="PF24529">
    <property type="entry name" value="CFAP47"/>
    <property type="match status" value="1"/>
</dbReference>
<feature type="region of interest" description="Disordered" evidence="6">
    <location>
        <begin position="1619"/>
        <end position="1643"/>
    </location>
</feature>
<feature type="compositionally biased region" description="Polar residues" evidence="6">
    <location>
        <begin position="1490"/>
        <end position="1505"/>
    </location>
</feature>
<reference evidence="8" key="2">
    <citation type="submission" date="2021-01" db="UniProtKB">
        <authorList>
            <consortium name="EnsemblMetazoa"/>
        </authorList>
    </citation>
    <scope>IDENTIFICATION</scope>
</reference>
<dbReference type="OMA" id="PMTNEAK"/>
<keyword evidence="5" id="KW-0966">Cell projection</keyword>